<name>A0A1H6F4G5_9GAMM</name>
<dbReference type="SUPFAM" id="SSF49354">
    <property type="entry name" value="PapD-like"/>
    <property type="match status" value="1"/>
</dbReference>
<protein>
    <recommendedName>
        <fullName evidence="2">Pili assembly chaperone N-terminal domain-containing protein</fullName>
    </recommendedName>
</protein>
<dbReference type="InterPro" id="IPR013783">
    <property type="entry name" value="Ig-like_fold"/>
</dbReference>
<dbReference type="AlphaFoldDB" id="A0A1H6F4G5"/>
<keyword evidence="4" id="KW-1185">Reference proteome</keyword>
<dbReference type="RefSeq" id="WP_103919011.1">
    <property type="nucleotide sequence ID" value="NZ_FMSV02000144.1"/>
</dbReference>
<dbReference type="Gene3D" id="2.60.40.10">
    <property type="entry name" value="Immunoglobulins"/>
    <property type="match status" value="1"/>
</dbReference>
<dbReference type="Proteomes" id="UP000236724">
    <property type="component" value="Unassembled WGS sequence"/>
</dbReference>
<evidence type="ECO:0000313" key="3">
    <source>
        <dbReference type="EMBL" id="SEH05020.1"/>
    </source>
</evidence>
<dbReference type="EMBL" id="FMSV02000144">
    <property type="protein sequence ID" value="SEH05020.1"/>
    <property type="molecule type" value="Genomic_DNA"/>
</dbReference>
<dbReference type="Pfam" id="PF00345">
    <property type="entry name" value="PapD_N"/>
    <property type="match status" value="1"/>
</dbReference>
<dbReference type="GO" id="GO:0071555">
    <property type="term" value="P:cell wall organization"/>
    <property type="evidence" value="ECO:0007669"/>
    <property type="project" value="InterPro"/>
</dbReference>
<dbReference type="PANTHER" id="PTHR30251:SF4">
    <property type="entry name" value="SLR1668 PROTEIN"/>
    <property type="match status" value="1"/>
</dbReference>
<organism evidence="3 4">
    <name type="scientific">Candidatus Venteria ishoeyi</name>
    <dbReference type="NCBI Taxonomy" id="1899563"/>
    <lineage>
        <taxon>Bacteria</taxon>
        <taxon>Pseudomonadati</taxon>
        <taxon>Pseudomonadota</taxon>
        <taxon>Gammaproteobacteria</taxon>
        <taxon>Thiotrichales</taxon>
        <taxon>Thiotrichaceae</taxon>
        <taxon>Venteria</taxon>
    </lineage>
</organism>
<evidence type="ECO:0000313" key="4">
    <source>
        <dbReference type="Proteomes" id="UP000236724"/>
    </source>
</evidence>
<evidence type="ECO:0000259" key="2">
    <source>
        <dbReference type="Pfam" id="PF00345"/>
    </source>
</evidence>
<dbReference type="OrthoDB" id="511700at2"/>
<feature type="chain" id="PRO_5014899630" description="Pili assembly chaperone N-terminal domain-containing protein" evidence="1">
    <location>
        <begin position="21"/>
        <end position="249"/>
    </location>
</feature>
<feature type="signal peptide" evidence="1">
    <location>
        <begin position="1"/>
        <end position="20"/>
    </location>
</feature>
<keyword evidence="1" id="KW-0732">Signal</keyword>
<dbReference type="GO" id="GO:0030288">
    <property type="term" value="C:outer membrane-bounded periplasmic space"/>
    <property type="evidence" value="ECO:0007669"/>
    <property type="project" value="InterPro"/>
</dbReference>
<dbReference type="InterPro" id="IPR016147">
    <property type="entry name" value="Pili_assmbl_chaperone_N"/>
</dbReference>
<dbReference type="PANTHER" id="PTHR30251">
    <property type="entry name" value="PILUS ASSEMBLY CHAPERONE"/>
    <property type="match status" value="1"/>
</dbReference>
<accession>A0A1H6F4G5</accession>
<sequence length="249" mass="27945">MLKKLGILLLLSYFSLPVFSANLAISPTSVVLSPKHNTSSLTFTNRSNKPVNLQLFLKTWHQDELGKTQLSDSRDVVVFPKMLKIEPGQERPIRVGFRGKWPKIERSFRIFADELPTFNAEKGTTGVFFPVRLSIPLFVRDQSDVLSPEIKLDSAQTYQGQLRLGVQNQGRQHVALSKISVKLQDQHGQTIGDLQDSGGRILAQGLVFFDIPLAVGVCKKLHTAVFEVKIGQDIHEQQLELNKQDCTKQ</sequence>
<dbReference type="InterPro" id="IPR008962">
    <property type="entry name" value="PapD-like_sf"/>
</dbReference>
<reference evidence="3 4" key="1">
    <citation type="submission" date="2016-10" db="EMBL/GenBank/DDBJ databases">
        <authorList>
            <person name="de Groot N.N."/>
        </authorList>
    </citation>
    <scope>NUCLEOTIDE SEQUENCE [LARGE SCALE GENOMIC DNA]</scope>
    <source>
        <strain evidence="3">MBHS1</strain>
    </source>
</reference>
<gene>
    <name evidence="3" type="ORF">MBHS_00873</name>
</gene>
<evidence type="ECO:0000256" key="1">
    <source>
        <dbReference type="SAM" id="SignalP"/>
    </source>
</evidence>
<dbReference type="InterPro" id="IPR050643">
    <property type="entry name" value="Periplasmic_pilus_chap"/>
</dbReference>
<feature type="domain" description="Pili assembly chaperone N-terminal" evidence="2">
    <location>
        <begin position="23"/>
        <end position="140"/>
    </location>
</feature>
<proteinExistence type="predicted"/>